<protein>
    <submittedName>
        <fullName evidence="2">Uncharacterized protein</fullName>
    </submittedName>
</protein>
<name>A0A6M3M057_9ZZZZ</name>
<organism evidence="2">
    <name type="scientific">viral metagenome</name>
    <dbReference type="NCBI Taxonomy" id="1070528"/>
    <lineage>
        <taxon>unclassified sequences</taxon>
        <taxon>metagenomes</taxon>
        <taxon>organismal metagenomes</taxon>
    </lineage>
</organism>
<proteinExistence type="predicted"/>
<dbReference type="AlphaFoldDB" id="A0A6M3M057"/>
<reference evidence="2" key="1">
    <citation type="submission" date="2020-03" db="EMBL/GenBank/DDBJ databases">
        <title>The deep terrestrial virosphere.</title>
        <authorList>
            <person name="Holmfeldt K."/>
            <person name="Nilsson E."/>
            <person name="Simone D."/>
            <person name="Lopez-Fernandez M."/>
            <person name="Wu X."/>
            <person name="de Brujin I."/>
            <person name="Lundin D."/>
            <person name="Andersson A."/>
            <person name="Bertilsson S."/>
            <person name="Dopson M."/>
        </authorList>
    </citation>
    <scope>NUCLEOTIDE SEQUENCE</scope>
    <source>
        <strain evidence="2">MM171A00145</strain>
    </source>
</reference>
<accession>A0A6M3M057</accession>
<evidence type="ECO:0000313" key="2">
    <source>
        <dbReference type="EMBL" id="QJB01081.1"/>
    </source>
</evidence>
<evidence type="ECO:0000256" key="1">
    <source>
        <dbReference type="SAM" id="MobiDB-lite"/>
    </source>
</evidence>
<feature type="region of interest" description="Disordered" evidence="1">
    <location>
        <begin position="106"/>
        <end position="128"/>
    </location>
</feature>
<sequence length="128" mass="15536">MIKEKRTIVVERLFQFWLDIMGKNPKRTVLSTKRRRKIEDRLKEGWDDPERMIRDAIKGCYHSDFHMGRGRHSSRRKTYNDLELICRDAEHVEAFVERYDEHQKQHAQHLTDDQAYPWEGRTKSGTRH</sequence>
<dbReference type="EMBL" id="MT143705">
    <property type="protein sequence ID" value="QJB01081.1"/>
    <property type="molecule type" value="Genomic_DNA"/>
</dbReference>
<gene>
    <name evidence="2" type="ORF">MM171A00145_0018</name>
</gene>